<evidence type="ECO:0000256" key="5">
    <source>
        <dbReference type="ARBA" id="ARBA00022989"/>
    </source>
</evidence>
<protein>
    <recommendedName>
        <fullName evidence="7">UPF0056 membrane protein</fullName>
    </recommendedName>
</protein>
<keyword evidence="9" id="KW-1185">Reference proteome</keyword>
<feature type="transmembrane region" description="Helical" evidence="7">
    <location>
        <begin position="82"/>
        <end position="100"/>
    </location>
</feature>
<keyword evidence="5 7" id="KW-1133">Transmembrane helix</keyword>
<evidence type="ECO:0000256" key="1">
    <source>
        <dbReference type="ARBA" id="ARBA00004651"/>
    </source>
</evidence>
<evidence type="ECO:0000256" key="6">
    <source>
        <dbReference type="ARBA" id="ARBA00023136"/>
    </source>
</evidence>
<keyword evidence="3" id="KW-1003">Cell membrane</keyword>
<dbReference type="PATRIC" id="fig|1806891.3.peg.621"/>
<comment type="subcellular location">
    <subcellularLocation>
        <location evidence="1 7">Cell membrane</location>
        <topology evidence="1 7">Multi-pass membrane protein</topology>
    </subcellularLocation>
</comment>
<feature type="transmembrane region" description="Helical" evidence="7">
    <location>
        <begin position="12"/>
        <end position="35"/>
    </location>
</feature>
<gene>
    <name evidence="8" type="ORF">Cs308_0631</name>
</gene>
<sequence length="210" mass="23000">MLRDKSFAMIPFFFLLPQACILALAADSLTNTLVLHRLIDHYSQKQRLLLLLRESGFALIIIFVLYQAAFGGLRVLNTPVCAIQVVAGIAVTLSGVRAVLRLAKEDNWKLYLSKTPNSFPCVTPIAIPLMIGPSWLAACCALIAKKQAFITNAQILILSWIFISAATLILHSLKGKRKDKILLAAQTILGLFVTIVGTQLLISGLQKAFL</sequence>
<dbReference type="InterPro" id="IPR002771">
    <property type="entry name" value="Multi_antbiot-R_MarC"/>
</dbReference>
<feature type="transmembrane region" description="Helical" evidence="7">
    <location>
        <begin position="56"/>
        <end position="76"/>
    </location>
</feature>
<dbReference type="EMBL" id="CP014639">
    <property type="protein sequence ID" value="ANH78801.1"/>
    <property type="molecule type" value="Genomic_DNA"/>
</dbReference>
<keyword evidence="4 7" id="KW-0812">Transmembrane</keyword>
<dbReference type="PANTHER" id="PTHR33508:SF1">
    <property type="entry name" value="UPF0056 MEMBRANE PROTEIN YHCE"/>
    <property type="match status" value="1"/>
</dbReference>
<evidence type="ECO:0000313" key="8">
    <source>
        <dbReference type="EMBL" id="ANH78801.1"/>
    </source>
</evidence>
<feature type="transmembrane region" description="Helical" evidence="7">
    <location>
        <begin position="121"/>
        <end position="144"/>
    </location>
</feature>
<accession>A0A1A9HWJ8</accession>
<feature type="transmembrane region" description="Helical" evidence="7">
    <location>
        <begin position="182"/>
        <end position="202"/>
    </location>
</feature>
<name>A0A1A9HWJ8_9CHLA</name>
<dbReference type="GO" id="GO:0005886">
    <property type="term" value="C:plasma membrane"/>
    <property type="evidence" value="ECO:0007669"/>
    <property type="project" value="UniProtKB-SubCell"/>
</dbReference>
<comment type="similarity">
    <text evidence="2 7">Belongs to the UPF0056 (MarC) family.</text>
</comment>
<feature type="transmembrane region" description="Helical" evidence="7">
    <location>
        <begin position="150"/>
        <end position="170"/>
    </location>
</feature>
<dbReference type="Proteomes" id="UP000078162">
    <property type="component" value="Chromosome"/>
</dbReference>
<evidence type="ECO:0000256" key="2">
    <source>
        <dbReference type="ARBA" id="ARBA00009784"/>
    </source>
</evidence>
<evidence type="ECO:0000256" key="7">
    <source>
        <dbReference type="RuleBase" id="RU362048"/>
    </source>
</evidence>
<evidence type="ECO:0000256" key="4">
    <source>
        <dbReference type="ARBA" id="ARBA00022692"/>
    </source>
</evidence>
<dbReference type="AlphaFoldDB" id="A0A1A9HWJ8"/>
<keyword evidence="6 7" id="KW-0472">Membrane</keyword>
<reference evidence="9" key="1">
    <citation type="submission" date="2016-03" db="EMBL/GenBank/DDBJ databases">
        <title>Culture-independent genomics supports pathogen discovery for uncultivable bacteria within the genus Chlamydia.</title>
        <authorList>
            <person name="Taylor-Brown A."/>
            <person name="Bachmann N.L."/>
            <person name="Borel N."/>
            <person name="Polkinghorne A."/>
        </authorList>
    </citation>
    <scope>NUCLEOTIDE SEQUENCE [LARGE SCALE GENOMIC DNA]</scope>
    <source>
        <strain evidence="9">2742-308</strain>
    </source>
</reference>
<organism evidence="8 9">
    <name type="scientific">Candidatus Chlamydia sanziniae</name>
    <dbReference type="NCBI Taxonomy" id="1806891"/>
    <lineage>
        <taxon>Bacteria</taxon>
        <taxon>Pseudomonadati</taxon>
        <taxon>Chlamydiota</taxon>
        <taxon>Chlamydiia</taxon>
        <taxon>Chlamydiales</taxon>
        <taxon>Chlamydiaceae</taxon>
        <taxon>Chlamydia/Chlamydophila group</taxon>
        <taxon>Chlamydia</taxon>
    </lineage>
</organism>
<dbReference type="KEGG" id="csaz:Cs308_0631"/>
<dbReference type="PANTHER" id="PTHR33508">
    <property type="entry name" value="UPF0056 MEMBRANE PROTEIN YHCE"/>
    <property type="match status" value="1"/>
</dbReference>
<dbReference type="Pfam" id="PF01914">
    <property type="entry name" value="MarC"/>
    <property type="match status" value="1"/>
</dbReference>
<evidence type="ECO:0000313" key="9">
    <source>
        <dbReference type="Proteomes" id="UP000078162"/>
    </source>
</evidence>
<proteinExistence type="inferred from homology"/>
<dbReference type="STRING" id="1806891.Cs308_0631"/>
<evidence type="ECO:0000256" key="3">
    <source>
        <dbReference type="ARBA" id="ARBA00022475"/>
    </source>
</evidence>